<sequence>MSISIHRKRPMGAAVRTTEEDFDLDEIQTGPRSRRQRYRRVLDLYPRAVAPIAEEKIVRLPNNKRTRKREDEEEVEETQTGPKTRRQRYCSILDFADPAERKLFAVKVDEVDETLTGPRTRRQRYRSISEIYMEGKSGRIGGSWKKSNS</sequence>
<reference evidence="2 3" key="1">
    <citation type="submission" date="2023-10" db="EMBL/GenBank/DDBJ databases">
        <title>Chromosome-scale genome assembly provides insights into flower coloration mechanisms of Canna indica.</title>
        <authorList>
            <person name="Li C."/>
        </authorList>
    </citation>
    <scope>NUCLEOTIDE SEQUENCE [LARGE SCALE GENOMIC DNA]</scope>
    <source>
        <tissue evidence="2">Flower</tissue>
    </source>
</reference>
<gene>
    <name evidence="2" type="ORF">Cni_G14678</name>
</gene>
<dbReference type="AlphaFoldDB" id="A0AAQ3KCI9"/>
<evidence type="ECO:0000313" key="3">
    <source>
        <dbReference type="Proteomes" id="UP001327560"/>
    </source>
</evidence>
<proteinExistence type="predicted"/>
<evidence type="ECO:0000256" key="1">
    <source>
        <dbReference type="SAM" id="MobiDB-lite"/>
    </source>
</evidence>
<feature type="region of interest" description="Disordered" evidence="1">
    <location>
        <begin position="62"/>
        <end position="85"/>
    </location>
</feature>
<evidence type="ECO:0000313" key="2">
    <source>
        <dbReference type="EMBL" id="WOL05947.1"/>
    </source>
</evidence>
<dbReference type="EMBL" id="CP136893">
    <property type="protein sequence ID" value="WOL05947.1"/>
    <property type="molecule type" value="Genomic_DNA"/>
</dbReference>
<accession>A0AAQ3KCI9</accession>
<name>A0AAQ3KCI9_9LILI</name>
<keyword evidence="3" id="KW-1185">Reference proteome</keyword>
<protein>
    <submittedName>
        <fullName evidence="2">Uncharacterized protein</fullName>
    </submittedName>
</protein>
<organism evidence="2 3">
    <name type="scientific">Canna indica</name>
    <name type="common">Indian-shot</name>
    <dbReference type="NCBI Taxonomy" id="4628"/>
    <lineage>
        <taxon>Eukaryota</taxon>
        <taxon>Viridiplantae</taxon>
        <taxon>Streptophyta</taxon>
        <taxon>Embryophyta</taxon>
        <taxon>Tracheophyta</taxon>
        <taxon>Spermatophyta</taxon>
        <taxon>Magnoliopsida</taxon>
        <taxon>Liliopsida</taxon>
        <taxon>Zingiberales</taxon>
        <taxon>Cannaceae</taxon>
        <taxon>Canna</taxon>
    </lineage>
</organism>
<dbReference type="Proteomes" id="UP001327560">
    <property type="component" value="Chromosome 4"/>
</dbReference>